<protein>
    <recommendedName>
        <fullName evidence="2">PDZ domain-containing protein</fullName>
    </recommendedName>
</protein>
<dbReference type="Gene3D" id="2.30.42.10">
    <property type="match status" value="1"/>
</dbReference>
<dbReference type="SMART" id="SM00228">
    <property type="entry name" value="PDZ"/>
    <property type="match status" value="1"/>
</dbReference>
<dbReference type="PANTHER" id="PTHR46900:SF2">
    <property type="entry name" value="TYROSINE-PROTEIN PHOSPHATASE NON-RECEPTOR TYPE 13"/>
    <property type="match status" value="1"/>
</dbReference>
<reference evidence="3" key="1">
    <citation type="submission" date="2015-09" db="EMBL/GenBank/DDBJ databases">
        <title>Scylla olivacea transcriptome.</title>
        <authorList>
            <person name="Ikhwanuddin M."/>
        </authorList>
    </citation>
    <scope>NUCLEOTIDE SEQUENCE</scope>
</reference>
<dbReference type="InterPro" id="IPR001478">
    <property type="entry name" value="PDZ"/>
</dbReference>
<dbReference type="Pfam" id="PF00595">
    <property type="entry name" value="PDZ"/>
    <property type="match status" value="1"/>
</dbReference>
<dbReference type="PROSITE" id="PS50106">
    <property type="entry name" value="PDZ"/>
    <property type="match status" value="1"/>
</dbReference>
<evidence type="ECO:0000313" key="3">
    <source>
        <dbReference type="EMBL" id="JAI62312.1"/>
    </source>
</evidence>
<dbReference type="InterPro" id="IPR052074">
    <property type="entry name" value="NonRcpt_TyrProt_Phosphatase"/>
</dbReference>
<organism evidence="3">
    <name type="scientific">Scylla olivacea</name>
    <name type="common">Orange mud crab</name>
    <name type="synonym">Cancer olivacea</name>
    <dbReference type="NCBI Taxonomy" id="85551"/>
    <lineage>
        <taxon>Eukaryota</taxon>
        <taxon>Metazoa</taxon>
        <taxon>Ecdysozoa</taxon>
        <taxon>Arthropoda</taxon>
        <taxon>Crustacea</taxon>
        <taxon>Multicrustacea</taxon>
        <taxon>Malacostraca</taxon>
        <taxon>Eumalacostraca</taxon>
        <taxon>Eucarida</taxon>
        <taxon>Decapoda</taxon>
        <taxon>Pleocyemata</taxon>
        <taxon>Brachyura</taxon>
        <taxon>Eubrachyura</taxon>
        <taxon>Portunoidea</taxon>
        <taxon>Portunidae</taxon>
        <taxon>Portuninae</taxon>
        <taxon>Scylla</taxon>
    </lineage>
</organism>
<feature type="region of interest" description="Disordered" evidence="1">
    <location>
        <begin position="160"/>
        <end position="192"/>
    </location>
</feature>
<accession>A0A0N7ZBQ6</accession>
<dbReference type="PANTHER" id="PTHR46900">
    <property type="entry name" value="TYROSINE-PROTEIN PHOSPHATASE NON-RECEPTOR TYPE 13"/>
    <property type="match status" value="1"/>
</dbReference>
<proteinExistence type="predicted"/>
<dbReference type="AlphaFoldDB" id="A0A0N7ZBQ6"/>
<dbReference type="EMBL" id="GDRN01079936">
    <property type="protein sequence ID" value="JAI62312.1"/>
    <property type="molecule type" value="Transcribed_RNA"/>
</dbReference>
<dbReference type="CDD" id="cd00136">
    <property type="entry name" value="PDZ_canonical"/>
    <property type="match status" value="1"/>
</dbReference>
<dbReference type="InterPro" id="IPR036034">
    <property type="entry name" value="PDZ_sf"/>
</dbReference>
<evidence type="ECO:0000259" key="2">
    <source>
        <dbReference type="PROSITE" id="PS50106"/>
    </source>
</evidence>
<name>A0A0N7ZBQ6_SCYOL</name>
<feature type="domain" description="PDZ" evidence="2">
    <location>
        <begin position="81"/>
        <end position="161"/>
    </location>
</feature>
<sequence>MGTRVSAAALQKRRQHQHLLAHHLPSLQELNTTPTAVVVEPSLRSVVVEESVDESLVERFLLCPSSWSPCGPACVERRLASVTLHKKDGSLGVMIAEGTDHGLYIQAVSPDGPAHQQGSLKPGDRVVGINGRSVENLPYSVAVDLLRQIPEKVTLLVSQPVVPTSSTPTTNTSTTNTTTTTAQQPTPRKQLK</sequence>
<evidence type="ECO:0000256" key="1">
    <source>
        <dbReference type="SAM" id="MobiDB-lite"/>
    </source>
</evidence>
<dbReference type="SUPFAM" id="SSF50156">
    <property type="entry name" value="PDZ domain-like"/>
    <property type="match status" value="1"/>
</dbReference>